<keyword evidence="3 7" id="KW-0547">Nucleotide-binding</keyword>
<protein>
    <recommendedName>
        <fullName evidence="7">Bifunctional glutamine synthetase adenylyltransferase/adenylyl-removing enzyme</fullName>
    </recommendedName>
    <alternativeName>
        <fullName evidence="7">ATP:glutamine synthetase adenylyltransferase</fullName>
    </alternativeName>
    <alternativeName>
        <fullName evidence="7">ATase</fullName>
    </alternativeName>
    <domain>
        <recommendedName>
            <fullName evidence="7">Glutamine synthetase adenylyl-L-tyrosine phosphorylase</fullName>
            <ecNumber evidence="7">2.7.7.89</ecNumber>
        </recommendedName>
        <alternativeName>
            <fullName evidence="7">Adenylyl removase</fullName>
            <shortName evidence="7">AR</shortName>
            <shortName evidence="7">AT-N</shortName>
        </alternativeName>
    </domain>
    <domain>
        <recommendedName>
            <fullName evidence="7">Glutamine synthetase adenylyl transferase</fullName>
            <ecNumber evidence="7">2.7.7.42</ecNumber>
        </recommendedName>
        <alternativeName>
            <fullName evidence="7">Adenylyl transferase</fullName>
            <shortName evidence="7">AT</shortName>
            <shortName evidence="7">AT-C</shortName>
        </alternativeName>
    </domain>
</protein>
<feature type="region of interest" description="Adenylyl transferase" evidence="7">
    <location>
        <begin position="444"/>
        <end position="937"/>
    </location>
</feature>
<keyword evidence="1 7" id="KW-0808">Transferase</keyword>
<comment type="caution">
    <text evidence="10">The sequence shown here is derived from an EMBL/GenBank/DDBJ whole genome shotgun (WGS) entry which is preliminary data.</text>
</comment>
<dbReference type="EMBL" id="JXXZ01000010">
    <property type="protein sequence ID" value="KJY98396.1"/>
    <property type="molecule type" value="Genomic_DNA"/>
</dbReference>
<dbReference type="HAMAP" id="MF_00802">
    <property type="entry name" value="GlnE"/>
    <property type="match status" value="1"/>
</dbReference>
<proteinExistence type="inferred from homology"/>
<dbReference type="FunFam" id="3.30.460.10:FF:000009">
    <property type="entry name" value="Bifunctional glutamine synthetase adenylyltransferase/adenylyl-removing enzyme"/>
    <property type="match status" value="1"/>
</dbReference>
<dbReference type="Pfam" id="PF08335">
    <property type="entry name" value="GlnD_UR_UTase"/>
    <property type="match status" value="2"/>
</dbReference>
<name>A0A0F4PVR6_9GAMM</name>
<dbReference type="EC" id="2.7.7.42" evidence="7"/>
<evidence type="ECO:0000256" key="2">
    <source>
        <dbReference type="ARBA" id="ARBA00022695"/>
    </source>
</evidence>
<gene>
    <name evidence="7" type="primary">glnE</name>
    <name evidence="10" type="ORF">TW72_11660</name>
</gene>
<comment type="similarity">
    <text evidence="7">Belongs to the GlnE family.</text>
</comment>
<keyword evidence="4 7" id="KW-0067">ATP-binding</keyword>
<evidence type="ECO:0000259" key="8">
    <source>
        <dbReference type="Pfam" id="PF03710"/>
    </source>
</evidence>
<dbReference type="GO" id="GO:0047388">
    <property type="term" value="F:[glutamine synthetase]-adenylyl-L-tyrosine phosphorylase activity"/>
    <property type="evidence" value="ECO:0007669"/>
    <property type="project" value="UniProtKB-EC"/>
</dbReference>
<dbReference type="SUPFAM" id="SSF81593">
    <property type="entry name" value="Nucleotidyltransferase substrate binding subunit/domain"/>
    <property type="match status" value="2"/>
</dbReference>
<dbReference type="Gene3D" id="1.10.4050.10">
    <property type="entry name" value="Glutamine synthase adenylyltransferase GlnE"/>
    <property type="match status" value="1"/>
</dbReference>
<keyword evidence="2 7" id="KW-0548">Nucleotidyltransferase</keyword>
<dbReference type="FunFam" id="1.20.120.330:FF:000005">
    <property type="entry name" value="Bifunctional glutamine synthetase adenylyltransferase/adenylyl-removing enzyme"/>
    <property type="match status" value="1"/>
</dbReference>
<keyword evidence="6 7" id="KW-0511">Multifunctional enzyme</keyword>
<evidence type="ECO:0000313" key="11">
    <source>
        <dbReference type="Proteomes" id="UP000033664"/>
    </source>
</evidence>
<evidence type="ECO:0000313" key="10">
    <source>
        <dbReference type="EMBL" id="KJY98396.1"/>
    </source>
</evidence>
<dbReference type="GO" id="GO:0000820">
    <property type="term" value="P:regulation of glutamine family amino acid metabolic process"/>
    <property type="evidence" value="ECO:0007669"/>
    <property type="project" value="UniProtKB-UniRule"/>
</dbReference>
<dbReference type="Gene3D" id="3.30.460.10">
    <property type="entry name" value="Beta Polymerase, domain 2"/>
    <property type="match status" value="2"/>
</dbReference>
<accession>A0A0F4PVR6</accession>
<dbReference type="GO" id="GO:0000287">
    <property type="term" value="F:magnesium ion binding"/>
    <property type="evidence" value="ECO:0007669"/>
    <property type="project" value="UniProtKB-UniRule"/>
</dbReference>
<comment type="cofactor">
    <cofactor evidence="7">
        <name>Mg(2+)</name>
        <dbReference type="ChEBI" id="CHEBI:18420"/>
    </cofactor>
</comment>
<organism evidence="10 11">
    <name type="scientific">Pseudoalteromonas ruthenica</name>
    <dbReference type="NCBI Taxonomy" id="151081"/>
    <lineage>
        <taxon>Bacteria</taxon>
        <taxon>Pseudomonadati</taxon>
        <taxon>Pseudomonadota</taxon>
        <taxon>Gammaproteobacteria</taxon>
        <taxon>Alteromonadales</taxon>
        <taxon>Pseudoalteromonadaceae</taxon>
        <taxon>Pseudoalteromonas</taxon>
    </lineage>
</organism>
<dbReference type="Gene3D" id="1.20.120.1510">
    <property type="match status" value="1"/>
</dbReference>
<evidence type="ECO:0000256" key="1">
    <source>
        <dbReference type="ARBA" id="ARBA00022679"/>
    </source>
</evidence>
<dbReference type="GO" id="GO:0005829">
    <property type="term" value="C:cytosol"/>
    <property type="evidence" value="ECO:0007669"/>
    <property type="project" value="TreeGrafter"/>
</dbReference>
<dbReference type="OrthoDB" id="9759366at2"/>
<feature type="domain" description="Glutamate-ammonia ligase adenylyltransferase repeated" evidence="8">
    <location>
        <begin position="543"/>
        <end position="795"/>
    </location>
</feature>
<evidence type="ECO:0000256" key="7">
    <source>
        <dbReference type="HAMAP-Rule" id="MF_00802"/>
    </source>
</evidence>
<comment type="function">
    <text evidence="7">Involved in the regulation of glutamine synthetase GlnA, a key enzyme in the process to assimilate ammonia. When cellular nitrogen levels are high, the C-terminal adenylyl transferase (AT) inactivates GlnA by covalent transfer of an adenylyl group from ATP to specific tyrosine residue of GlnA, thus reducing its activity. Conversely, when nitrogen levels are low, the N-terminal adenylyl removase (AR) activates GlnA by removing the adenylyl group by phosphorolysis, increasing its activity. The regulatory region of GlnE binds the signal transduction protein PII (GlnB) which indicates the nitrogen status of the cell.</text>
</comment>
<dbReference type="NCBIfam" id="NF008292">
    <property type="entry name" value="PRK11072.1"/>
    <property type="match status" value="1"/>
</dbReference>
<evidence type="ECO:0000259" key="9">
    <source>
        <dbReference type="Pfam" id="PF08335"/>
    </source>
</evidence>
<evidence type="ECO:0000256" key="6">
    <source>
        <dbReference type="ARBA" id="ARBA00023268"/>
    </source>
</evidence>
<feature type="region of interest" description="Adenylyl removase" evidence="7">
    <location>
        <begin position="1"/>
        <end position="437"/>
    </location>
</feature>
<keyword evidence="5 7" id="KW-0460">Magnesium</keyword>
<dbReference type="InterPro" id="IPR005190">
    <property type="entry name" value="GlnE_rpt_dom"/>
</dbReference>
<dbReference type="GO" id="GO:0005524">
    <property type="term" value="F:ATP binding"/>
    <property type="evidence" value="ECO:0007669"/>
    <property type="project" value="UniProtKB-UniRule"/>
</dbReference>
<evidence type="ECO:0000256" key="4">
    <source>
        <dbReference type="ARBA" id="ARBA00022840"/>
    </source>
</evidence>
<evidence type="ECO:0000256" key="5">
    <source>
        <dbReference type="ARBA" id="ARBA00022842"/>
    </source>
</evidence>
<dbReference type="PANTHER" id="PTHR30621">
    <property type="entry name" value="GLUTAMINE SYNTHETASE ADENYLYLTRANSFERASE"/>
    <property type="match status" value="1"/>
</dbReference>
<dbReference type="InterPro" id="IPR043519">
    <property type="entry name" value="NT_sf"/>
</dbReference>
<dbReference type="Proteomes" id="UP000033664">
    <property type="component" value="Unassembled WGS sequence"/>
</dbReference>
<dbReference type="RefSeq" id="WP_045979568.1">
    <property type="nucleotide sequence ID" value="NZ_JXXY01000010.1"/>
</dbReference>
<dbReference type="GeneID" id="58229147"/>
<evidence type="ECO:0000256" key="3">
    <source>
        <dbReference type="ARBA" id="ARBA00022741"/>
    </source>
</evidence>
<dbReference type="EC" id="2.7.7.89" evidence="7"/>
<dbReference type="PATRIC" id="fig|151081.8.peg.2153"/>
<comment type="catalytic activity">
    <reaction evidence="7">
        <text>[glutamine synthetase]-L-tyrosine + ATP = [glutamine synthetase]-O(4)-(5'-adenylyl)-L-tyrosine + diphosphate</text>
        <dbReference type="Rhea" id="RHEA:18589"/>
        <dbReference type="Rhea" id="RHEA-COMP:10660"/>
        <dbReference type="Rhea" id="RHEA-COMP:10661"/>
        <dbReference type="ChEBI" id="CHEBI:30616"/>
        <dbReference type="ChEBI" id="CHEBI:33019"/>
        <dbReference type="ChEBI" id="CHEBI:46858"/>
        <dbReference type="ChEBI" id="CHEBI:83624"/>
        <dbReference type="EC" id="2.7.7.42"/>
    </reaction>
</comment>
<comment type="catalytic activity">
    <reaction evidence="7">
        <text>[glutamine synthetase]-O(4)-(5'-adenylyl)-L-tyrosine + phosphate = [glutamine synthetase]-L-tyrosine + ADP</text>
        <dbReference type="Rhea" id="RHEA:43716"/>
        <dbReference type="Rhea" id="RHEA-COMP:10660"/>
        <dbReference type="Rhea" id="RHEA-COMP:10661"/>
        <dbReference type="ChEBI" id="CHEBI:43474"/>
        <dbReference type="ChEBI" id="CHEBI:46858"/>
        <dbReference type="ChEBI" id="CHEBI:83624"/>
        <dbReference type="ChEBI" id="CHEBI:456216"/>
        <dbReference type="EC" id="2.7.7.89"/>
    </reaction>
</comment>
<dbReference type="InterPro" id="IPR013546">
    <property type="entry name" value="PII_UdlTrfase/GS_AdlTrfase"/>
</dbReference>
<feature type="domain" description="Glutamate-ammonia ligase adenylyltransferase repeated" evidence="8">
    <location>
        <begin position="31"/>
        <end position="263"/>
    </location>
</feature>
<dbReference type="InterPro" id="IPR023057">
    <property type="entry name" value="GlnE"/>
</dbReference>
<feature type="domain" description="PII-uridylyltransferase/Glutamine-synthetase adenylyltransferase" evidence="9">
    <location>
        <begin position="817"/>
        <end position="911"/>
    </location>
</feature>
<reference evidence="10 11" key="1">
    <citation type="journal article" date="2015" name="BMC Genomics">
        <title>Genome mining reveals unlocked bioactive potential of marine Gram-negative bacteria.</title>
        <authorList>
            <person name="Machado H."/>
            <person name="Sonnenschein E.C."/>
            <person name="Melchiorsen J."/>
            <person name="Gram L."/>
        </authorList>
    </citation>
    <scope>NUCLEOTIDE SEQUENCE [LARGE SCALE GENOMIC DNA]</scope>
    <source>
        <strain evidence="10 11">S3137</strain>
    </source>
</reference>
<dbReference type="eggNOG" id="COG1391">
    <property type="taxonomic scope" value="Bacteria"/>
</dbReference>
<sequence length="937" mass="106961">MTAPSGFNSQLQQLGKDRYEQIYGDTEIDNDLLQLLALSDFAYDVLSTHKQWGAWLVDPEQQQCRAVPDPLPQQLSDVSETQALTMLRRYRQQYWLKVAYLDLVCGNDIADSMAYVSALSDTLIDAANRWAFAQVAKVNGAPVDEHGHPIAMMILGMGKLGGKELNYSSDIDLIFTYPLNTPTQGGRRSIEAQVFYTKVAQKVIAALDQHTVDGRVFRVDMRLRPFGDSGPLVMSFSAMEAYYQEQGREWERYAMLKGRLIHAPCNYVHEFNEMLRPFVYRRYIDFSVIESLRKMKSLIAQEVRRKGLQDNIKLGAGGIREVEFIVQALQLIRGGREPQLQTQSLAKALAALTELGVFTDEQQQQLWQDYALLRQVEQYLQAFNDEQTQQLPQSQRDWLRLNTLLNQANEEHSRAVIEAAMGRIRDEFEQVIGFEPEQGDDLDDSYTLAWEHNDTEALSDVIANAQQRMSWQGPLNHFHERVSKQPIGKRGRDTLDKLMPHVLQQLQHAHACGEVVALVTNVLDKIMSRTAYLELLLENPGALQQLVRLCAHSRWIGEHIAHYPILLDELIDPAELYNPLPLDAYSNEIRQYFLRIDEHDLEMQMEALRQFKQTQQLRIAAADATGALPVMKVSDHLSALAEAIIEQAVNLAWQQMVARFGKVPGTDEQHKGFAVIAYGKAGGLELGYDSDLDLVFVHNHDGDSSTDGDKSISARQFYLKLAQRLMHLFNTRTSSGILYELDTRLRPEGSSGLLAINIESFLHYQQTQAWTWEHQALVRARMVYGISALRQRFSEIRIEILAQARQIASLRDDVIAMREKMRRHLNRENEFMLDLKQGVGGMTDIEFITQFLVLAHAHHHPALLEYSDNIRILEAAAHCGCISERQTQQLIHAYCHYRGLYHVLSLRNQEKMVAKIELQDEIASVSQIWEQLFAAPK</sequence>
<dbReference type="PANTHER" id="PTHR30621:SF0">
    <property type="entry name" value="BIFUNCTIONAL GLUTAMINE SYNTHETASE ADENYLYLTRANSFERASE_ADENYLYL-REMOVING ENZYME"/>
    <property type="match status" value="1"/>
</dbReference>
<keyword evidence="11" id="KW-1185">Reference proteome</keyword>
<dbReference type="SUPFAM" id="SSF81301">
    <property type="entry name" value="Nucleotidyltransferase"/>
    <property type="match status" value="2"/>
</dbReference>
<dbReference type="GO" id="GO:0008882">
    <property type="term" value="F:[glutamate-ammonia-ligase] adenylyltransferase activity"/>
    <property type="evidence" value="ECO:0007669"/>
    <property type="project" value="UniProtKB-UniRule"/>
</dbReference>
<dbReference type="AlphaFoldDB" id="A0A0F4PVR6"/>
<dbReference type="CDD" id="cd05401">
    <property type="entry name" value="NT_GlnE_GlnD_like"/>
    <property type="match status" value="2"/>
</dbReference>
<feature type="domain" description="PII-uridylyltransferase/Glutamine-synthetase adenylyltransferase" evidence="9">
    <location>
        <begin position="293"/>
        <end position="430"/>
    </location>
</feature>
<dbReference type="Pfam" id="PF03710">
    <property type="entry name" value="GlnE"/>
    <property type="match status" value="2"/>
</dbReference>
<dbReference type="Gene3D" id="1.20.120.330">
    <property type="entry name" value="Nucleotidyltransferases domain 2"/>
    <property type="match status" value="2"/>
</dbReference>